<proteinExistence type="predicted"/>
<accession>A0A7X6BQF4</accession>
<dbReference type="InterPro" id="IPR050953">
    <property type="entry name" value="N4_N6_ade-DNA_methylase"/>
</dbReference>
<dbReference type="RefSeq" id="WP_168048858.1">
    <property type="nucleotide sequence ID" value="NZ_JAATJM010000002.1"/>
</dbReference>
<feature type="domain" description="MmeI-like helicase spacer" evidence="5">
    <location>
        <begin position="183"/>
        <end position="252"/>
    </location>
</feature>
<reference evidence="7 8" key="1">
    <citation type="submission" date="2020-03" db="EMBL/GenBank/DDBJ databases">
        <title>Genomic Encyclopedia of Type Strains, Phase IV (KMG-IV): sequencing the most valuable type-strain genomes for metagenomic binning, comparative biology and taxonomic classification.</title>
        <authorList>
            <person name="Goeker M."/>
        </authorList>
    </citation>
    <scope>NUCLEOTIDE SEQUENCE [LARGE SCALE GENOMIC DNA]</scope>
    <source>
        <strain evidence="7 8">DSM 4736</strain>
    </source>
</reference>
<dbReference type="PANTHER" id="PTHR33841:SF1">
    <property type="entry name" value="DNA METHYLTRANSFERASE A"/>
    <property type="match status" value="1"/>
</dbReference>
<comment type="catalytic activity">
    <reaction evidence="4">
        <text>a 2'-deoxyadenosine in DNA + S-adenosyl-L-methionine = an N(6)-methyl-2'-deoxyadenosine in DNA + S-adenosyl-L-homocysteine + H(+)</text>
        <dbReference type="Rhea" id="RHEA:15197"/>
        <dbReference type="Rhea" id="RHEA-COMP:12418"/>
        <dbReference type="Rhea" id="RHEA-COMP:12419"/>
        <dbReference type="ChEBI" id="CHEBI:15378"/>
        <dbReference type="ChEBI" id="CHEBI:57856"/>
        <dbReference type="ChEBI" id="CHEBI:59789"/>
        <dbReference type="ChEBI" id="CHEBI:90615"/>
        <dbReference type="ChEBI" id="CHEBI:90616"/>
        <dbReference type="EC" id="2.1.1.72"/>
    </reaction>
</comment>
<organism evidence="7 8">
    <name type="scientific">Brevundimonas alba</name>
    <dbReference type="NCBI Taxonomy" id="74314"/>
    <lineage>
        <taxon>Bacteria</taxon>
        <taxon>Pseudomonadati</taxon>
        <taxon>Pseudomonadota</taxon>
        <taxon>Alphaproteobacteria</taxon>
        <taxon>Caulobacterales</taxon>
        <taxon>Caulobacteraceae</taxon>
        <taxon>Brevundimonas</taxon>
    </lineage>
</organism>
<evidence type="ECO:0000313" key="7">
    <source>
        <dbReference type="EMBL" id="NJC42561.1"/>
    </source>
</evidence>
<dbReference type="Proteomes" id="UP000587415">
    <property type="component" value="Unassembled WGS sequence"/>
</dbReference>
<name>A0A7X6BQF4_9CAUL</name>
<dbReference type="PRINTS" id="PR00507">
    <property type="entry name" value="N12N6MTFRASE"/>
</dbReference>
<dbReference type="Gene3D" id="3.40.50.150">
    <property type="entry name" value="Vaccinia Virus protein VP39"/>
    <property type="match status" value="1"/>
</dbReference>
<comment type="caution">
    <text evidence="7">The sequence shown here is derived from an EMBL/GenBank/DDBJ whole genome shotgun (WGS) entry which is preliminary data.</text>
</comment>
<dbReference type="InterPro" id="IPR046819">
    <property type="entry name" value="MmeI_hel"/>
</dbReference>
<dbReference type="PANTHER" id="PTHR33841">
    <property type="entry name" value="DNA METHYLTRANSFERASE YEEA-RELATED"/>
    <property type="match status" value="1"/>
</dbReference>
<dbReference type="Pfam" id="PF20473">
    <property type="entry name" value="MmeI_Mtase"/>
    <property type="match status" value="1"/>
</dbReference>
<keyword evidence="2 7" id="KW-0489">Methyltransferase</keyword>
<dbReference type="SUPFAM" id="SSF53335">
    <property type="entry name" value="S-adenosyl-L-methionine-dependent methyltransferases"/>
    <property type="match status" value="1"/>
</dbReference>
<sequence length="999" mass="111258">MTAAEFISKWSDATLRERQGSQEHFLDLCRLLGQPTPAEDDPHGERYCFERGATKAGGGDGWADVWRRGCFGWEYKGPHKDLNAAYRQLTIYASNLESPPYLVVSDMARIVIHTNWTNTVSRVIELSLEDLREPAKLDLLRQVFEGSDRLKPSVSPQELTAKVAARFGELGRRLQDRGHAPRDVAHFLNRLVFCMFAEDAQLLPKKLFTRLIRNTERRPDQAAMQLDQLFVTMSTGGFFGVDAIHWFNGGLFDEAPALPLEPIDLKLIGDTSDEHDWSEIDPAVFGTLFEEALKATRQRAALGAHYTDREKILKIVDPVIVWPLTAEWETALAGIKAHGAAMKAADAERRAVMDAAGEAMKADPAAARAGEAARRKKLTAIARKRDAAFGAAKDRLEAFLARLAAYRVLDPACGSGNFLYVALHALKDLELRAIIDAERAAGVPPPAPRVGLDCVRGIEIEAYAAELARVTLWIGDLQWMRKNGYSAYAEPILSKLEQIENRDALLNPDGTEAAWPEVDVIIGNPPFLGGKRMREGLGDDYVERLFATYRGRVPAEADFVTYWIEKAWREVAGSNPEPAPNTTLPSANSARRVGLVTTNSVRGGASRKVLEPIADADAIWEAWADEPWILDGAAVRVSMLGFGEGFLERRLDGRSADAINADLTSSDADLTKAARLKENAAVAFMGDTKGGSFDVSGEQARDWLRLPLNPNGHPNSDVLKPWRNGMDVTRRPSDKWIIDFGWTMTEAEASLYEAPFRHVLLFVKPERDRNNREAYRLNWWRHVESRQGFWRALGARSRYIQTPRVATYRSFVWSNSHVCPDSATIAVTRDDDTTFGILHSRFHELWSLRMGTWLGVGNDPRYTPSTTFETFPFPEGLTPNIPAADYATDPRAVAIAEAAKALNELREAWLNPADLVRIEPEVVAGYPDRVLPVSEEAAKTLKTRTLTNLYNQRPAWLDMAHKRLDEAVAAAYGWPADLSDDAVLERLFALNQERAAAGR</sequence>
<keyword evidence="3" id="KW-0808">Transferase</keyword>
<dbReference type="PROSITE" id="PS00092">
    <property type="entry name" value="N6_MTASE"/>
    <property type="match status" value="1"/>
</dbReference>
<evidence type="ECO:0000256" key="1">
    <source>
        <dbReference type="ARBA" id="ARBA00011900"/>
    </source>
</evidence>
<evidence type="ECO:0000259" key="5">
    <source>
        <dbReference type="Pfam" id="PF20465"/>
    </source>
</evidence>
<evidence type="ECO:0000256" key="2">
    <source>
        <dbReference type="ARBA" id="ARBA00022603"/>
    </source>
</evidence>
<dbReference type="GO" id="GO:0003676">
    <property type="term" value="F:nucleic acid binding"/>
    <property type="evidence" value="ECO:0007669"/>
    <property type="project" value="InterPro"/>
</dbReference>
<evidence type="ECO:0000256" key="4">
    <source>
        <dbReference type="ARBA" id="ARBA00047942"/>
    </source>
</evidence>
<dbReference type="InterPro" id="IPR046816">
    <property type="entry name" value="MmeI_Mtase"/>
</dbReference>
<dbReference type="GO" id="GO:0009007">
    <property type="term" value="F:site-specific DNA-methyltransferase (adenine-specific) activity"/>
    <property type="evidence" value="ECO:0007669"/>
    <property type="project" value="UniProtKB-EC"/>
</dbReference>
<evidence type="ECO:0000259" key="6">
    <source>
        <dbReference type="Pfam" id="PF20473"/>
    </source>
</evidence>
<evidence type="ECO:0000313" key="8">
    <source>
        <dbReference type="Proteomes" id="UP000587415"/>
    </source>
</evidence>
<evidence type="ECO:0000256" key="3">
    <source>
        <dbReference type="ARBA" id="ARBA00022679"/>
    </source>
</evidence>
<dbReference type="EC" id="2.1.1.72" evidence="1"/>
<dbReference type="InterPro" id="IPR002052">
    <property type="entry name" value="DNA_methylase_N6_adenine_CS"/>
</dbReference>
<dbReference type="InterPro" id="IPR029063">
    <property type="entry name" value="SAM-dependent_MTases_sf"/>
</dbReference>
<dbReference type="EMBL" id="JAATJM010000002">
    <property type="protein sequence ID" value="NJC42561.1"/>
    <property type="molecule type" value="Genomic_DNA"/>
</dbReference>
<keyword evidence="8" id="KW-1185">Reference proteome</keyword>
<gene>
    <name evidence="7" type="ORF">GGQ87_002856</name>
</gene>
<dbReference type="GO" id="GO:0032259">
    <property type="term" value="P:methylation"/>
    <property type="evidence" value="ECO:0007669"/>
    <property type="project" value="UniProtKB-KW"/>
</dbReference>
<dbReference type="Pfam" id="PF20465">
    <property type="entry name" value="MmeI_hel"/>
    <property type="match status" value="1"/>
</dbReference>
<feature type="domain" description="MmeI-like DNA-methyltransferase" evidence="6">
    <location>
        <begin position="392"/>
        <end position="610"/>
    </location>
</feature>
<dbReference type="AlphaFoldDB" id="A0A7X6BQF4"/>
<protein>
    <recommendedName>
        <fullName evidence="1">site-specific DNA-methyltransferase (adenine-specific)</fullName>
        <ecNumber evidence="1">2.1.1.72</ecNumber>
    </recommendedName>
</protein>